<dbReference type="PANTHER" id="PTHR12062">
    <property type="entry name" value="N-ACETYLGLUCOSAMINYLTRANSFERASE VI"/>
    <property type="match status" value="1"/>
</dbReference>
<feature type="chain" id="PRO_5032533077" description="MGAT4 conserved region domain-containing protein" evidence="2">
    <location>
        <begin position="33"/>
        <end position="583"/>
    </location>
</feature>
<gene>
    <name evidence="4" type="ORF">JEQ12_004040</name>
</gene>
<dbReference type="PANTHER" id="PTHR12062:SF11">
    <property type="entry name" value="ALPHA-1,3-MANNOSYL-GLYCOPROTEIN 4-BETA-N-ACETYLGLUCOSAMINYLTRANSFERASE-LIKE PROTEIN MGAT4E"/>
    <property type="match status" value="1"/>
</dbReference>
<evidence type="ECO:0000256" key="1">
    <source>
        <dbReference type="SAM" id="MobiDB-lite"/>
    </source>
</evidence>
<keyword evidence="2" id="KW-0732">Signal</keyword>
<dbReference type="GO" id="GO:0006487">
    <property type="term" value="P:protein N-linked glycosylation"/>
    <property type="evidence" value="ECO:0007669"/>
    <property type="project" value="TreeGrafter"/>
</dbReference>
<evidence type="ECO:0000313" key="5">
    <source>
        <dbReference type="Proteomes" id="UP000664991"/>
    </source>
</evidence>
<feature type="compositionally biased region" description="Basic and acidic residues" evidence="1">
    <location>
        <begin position="54"/>
        <end position="69"/>
    </location>
</feature>
<protein>
    <recommendedName>
        <fullName evidence="3">MGAT4 conserved region domain-containing protein</fullName>
    </recommendedName>
</protein>
<feature type="region of interest" description="Disordered" evidence="1">
    <location>
        <begin position="41"/>
        <end position="69"/>
    </location>
</feature>
<feature type="domain" description="MGAT4 conserved region" evidence="3">
    <location>
        <begin position="204"/>
        <end position="400"/>
    </location>
</feature>
<evidence type="ECO:0000259" key="3">
    <source>
        <dbReference type="Pfam" id="PF04666"/>
    </source>
</evidence>
<accession>A0A836CXF7</accession>
<dbReference type="EMBL" id="JAEMGP010000012">
    <property type="protein sequence ID" value="KAG5202650.1"/>
    <property type="molecule type" value="Genomic_DNA"/>
</dbReference>
<dbReference type="Pfam" id="PF04666">
    <property type="entry name" value="MGAT4_cons"/>
    <property type="match status" value="1"/>
</dbReference>
<evidence type="ECO:0000256" key="2">
    <source>
        <dbReference type="SAM" id="SignalP"/>
    </source>
</evidence>
<sequence length="583" mass="64767">MHCPLWRCCVVSVGLGVLWLLFTLEMPREVEDDQDRMAVKVQKDQMLPLPVPQEDSHRRRKDLGPPEDWKNLTSKYLERLQQRKKREGSFQEIFFKGELCEDELGKTRRNHSECESSWCACWSLKPRAAEPWLQEASAAARLSTLAQGSSGFRAHQAPADGVQAQSPGGAALRTARVCSPLQGGGRERAGARPLTPPLASPAWLTVGVSSRPRPGPDPSSLLYTLLSVFRATSKVEQKRLTVLVHLAGADPAWLGETVLHISSLFSPQILAGQLLLIHAPPDAYPPAGAGASGASGRELYSEQNVDHAFLLSSASKLSEYFLLLEDNAFCAPSFISHLQWKVEALRSQPWAFLEFANLGVLGKLFRSSDLPTLAHFLLLFYREKPLDRLLAHFRVLLAQKDPILCTPFLFYHRAPYDPRNDRQKALGAHRKSSYAPDNPPGAAFTDMKVFEVHSPWEAYTLDESFFWTLNVSAGNHLTVILNQPADLRRVQVLTGTIVEGKYALERGQVELGYGPEGMPQRCSSFVLLGRLLEGQLDQEVVPRSVGHQVSCVRLLANANQAGGLIVRHIYLWEEHARDVGRSG</sequence>
<dbReference type="InterPro" id="IPR006759">
    <property type="entry name" value="Glyco_transf_54"/>
</dbReference>
<dbReference type="AlphaFoldDB" id="A0A836CXF7"/>
<proteinExistence type="predicted"/>
<evidence type="ECO:0000313" key="4">
    <source>
        <dbReference type="EMBL" id="KAG5202650.1"/>
    </source>
</evidence>
<reference evidence="4 5" key="1">
    <citation type="submission" date="2020-12" db="EMBL/GenBank/DDBJ databases">
        <title>De novo assembly of Tibetan sheep genome.</title>
        <authorList>
            <person name="Li X."/>
        </authorList>
    </citation>
    <scope>NUCLEOTIDE SEQUENCE [LARGE SCALE GENOMIC DNA]</scope>
    <source>
        <tissue evidence="4">Heart</tissue>
    </source>
</reference>
<organism evidence="4 5">
    <name type="scientific">Ovis aries</name>
    <name type="common">Sheep</name>
    <dbReference type="NCBI Taxonomy" id="9940"/>
    <lineage>
        <taxon>Eukaryota</taxon>
        <taxon>Metazoa</taxon>
        <taxon>Chordata</taxon>
        <taxon>Craniata</taxon>
        <taxon>Vertebrata</taxon>
        <taxon>Euteleostomi</taxon>
        <taxon>Mammalia</taxon>
        <taxon>Eutheria</taxon>
        <taxon>Laurasiatheria</taxon>
        <taxon>Artiodactyla</taxon>
        <taxon>Ruminantia</taxon>
        <taxon>Pecora</taxon>
        <taxon>Bovidae</taxon>
        <taxon>Caprinae</taxon>
        <taxon>Ovis</taxon>
    </lineage>
</organism>
<comment type="caution">
    <text evidence="4">The sequence shown here is derived from an EMBL/GenBank/DDBJ whole genome shotgun (WGS) entry which is preliminary data.</text>
</comment>
<dbReference type="GO" id="GO:0008375">
    <property type="term" value="F:acetylglucosaminyltransferase activity"/>
    <property type="evidence" value="ECO:0007669"/>
    <property type="project" value="TreeGrafter"/>
</dbReference>
<feature type="signal peptide" evidence="2">
    <location>
        <begin position="1"/>
        <end position="32"/>
    </location>
</feature>
<dbReference type="Proteomes" id="UP000664991">
    <property type="component" value="Unassembled WGS sequence"/>
</dbReference>
<dbReference type="InterPro" id="IPR057279">
    <property type="entry name" value="MGAT4"/>
</dbReference>
<name>A0A836CXF7_SHEEP</name>